<dbReference type="InterPro" id="IPR000757">
    <property type="entry name" value="Beta-glucanase-like"/>
</dbReference>
<evidence type="ECO:0000313" key="2">
    <source>
        <dbReference type="EMBL" id="KDQ61523.1"/>
    </source>
</evidence>
<dbReference type="AlphaFoldDB" id="A0A067Q385"/>
<protein>
    <submittedName>
        <fullName evidence="2">Glycoside hydrolase family 16 protein</fullName>
    </submittedName>
</protein>
<dbReference type="CDD" id="cd02181">
    <property type="entry name" value="GH16_fungal_Lam16A_glucanase"/>
    <property type="match status" value="1"/>
</dbReference>
<dbReference type="SUPFAM" id="SSF49899">
    <property type="entry name" value="Concanavalin A-like lectins/glucanases"/>
    <property type="match status" value="1"/>
</dbReference>
<dbReference type="EMBL" id="KL197712">
    <property type="protein sequence ID" value="KDQ61523.1"/>
    <property type="molecule type" value="Genomic_DNA"/>
</dbReference>
<sequence>MYQGQNFFDGWDFFTGQDPTHGTVQFLSQQDAATAGLAFVQGDGTVVVGVDNTTVLPVGTPRQSVRISTTKTYNKGLFIADFSAMPHGCSVWPAWWSVGPNWPQGGEFDVVEGVHNQATNQYTLHTSDGCTLDTAVQAANEAFTGQVLGTECASSGGDNAGCGILDTDTTSYGHGFNIIDGGVFAHLWDETGVKMWHFTRADIPQDLTAQNPNPSSWPTPSASWSSSTCSMDDHFFDHSLVLDITLCGDFAGPTYASSGCPGTCATAVADPTNFDFARFIINYVAVYN</sequence>
<reference evidence="3" key="1">
    <citation type="journal article" date="2014" name="Proc. Natl. Acad. Sci. U.S.A.">
        <title>Extensive sampling of basidiomycete genomes demonstrates inadequacy of the white-rot/brown-rot paradigm for wood decay fungi.</title>
        <authorList>
            <person name="Riley R."/>
            <person name="Salamov A.A."/>
            <person name="Brown D.W."/>
            <person name="Nagy L.G."/>
            <person name="Floudas D."/>
            <person name="Held B.W."/>
            <person name="Levasseur A."/>
            <person name="Lombard V."/>
            <person name="Morin E."/>
            <person name="Otillar R."/>
            <person name="Lindquist E.A."/>
            <person name="Sun H."/>
            <person name="LaButti K.M."/>
            <person name="Schmutz J."/>
            <person name="Jabbour D."/>
            <person name="Luo H."/>
            <person name="Baker S.E."/>
            <person name="Pisabarro A.G."/>
            <person name="Walton J.D."/>
            <person name="Blanchette R.A."/>
            <person name="Henrissat B."/>
            <person name="Martin F."/>
            <person name="Cullen D."/>
            <person name="Hibbett D.S."/>
            <person name="Grigoriev I.V."/>
        </authorList>
    </citation>
    <scope>NUCLEOTIDE SEQUENCE [LARGE SCALE GENOMIC DNA]</scope>
    <source>
        <strain evidence="3">MUCL 33604</strain>
    </source>
</reference>
<name>A0A067Q385_9AGAM</name>
<dbReference type="InterPro" id="IPR050546">
    <property type="entry name" value="Glycosyl_Hydrlase_16"/>
</dbReference>
<proteinExistence type="predicted"/>
<feature type="domain" description="GH16" evidence="1">
    <location>
        <begin position="1"/>
        <end position="288"/>
    </location>
</feature>
<dbReference type="PANTHER" id="PTHR10963">
    <property type="entry name" value="GLYCOSYL HYDROLASE-RELATED"/>
    <property type="match status" value="1"/>
</dbReference>
<accession>A0A067Q385</accession>
<dbReference type="HOGENOM" id="CLU_016972_0_1_1"/>
<dbReference type="Gene3D" id="2.60.120.200">
    <property type="match status" value="1"/>
</dbReference>
<dbReference type="PANTHER" id="PTHR10963:SF24">
    <property type="entry name" value="GLYCOSIDASE C21B10.07-RELATED"/>
    <property type="match status" value="1"/>
</dbReference>
<keyword evidence="3" id="KW-1185">Reference proteome</keyword>
<gene>
    <name evidence="2" type="ORF">JAAARDRAFT_190276</name>
</gene>
<dbReference type="InParanoid" id="A0A067Q385"/>
<dbReference type="Proteomes" id="UP000027265">
    <property type="component" value="Unassembled WGS sequence"/>
</dbReference>
<organism evidence="2 3">
    <name type="scientific">Jaapia argillacea MUCL 33604</name>
    <dbReference type="NCBI Taxonomy" id="933084"/>
    <lineage>
        <taxon>Eukaryota</taxon>
        <taxon>Fungi</taxon>
        <taxon>Dikarya</taxon>
        <taxon>Basidiomycota</taxon>
        <taxon>Agaricomycotina</taxon>
        <taxon>Agaricomycetes</taxon>
        <taxon>Agaricomycetidae</taxon>
        <taxon>Jaapiales</taxon>
        <taxon>Jaapiaceae</taxon>
        <taxon>Jaapia</taxon>
    </lineage>
</organism>
<dbReference type="GO" id="GO:0009251">
    <property type="term" value="P:glucan catabolic process"/>
    <property type="evidence" value="ECO:0007669"/>
    <property type="project" value="TreeGrafter"/>
</dbReference>
<keyword evidence="2" id="KW-0378">Hydrolase</keyword>
<dbReference type="STRING" id="933084.A0A067Q385"/>
<evidence type="ECO:0000313" key="3">
    <source>
        <dbReference type="Proteomes" id="UP000027265"/>
    </source>
</evidence>
<evidence type="ECO:0000259" key="1">
    <source>
        <dbReference type="PROSITE" id="PS51762"/>
    </source>
</evidence>
<dbReference type="GO" id="GO:0004553">
    <property type="term" value="F:hydrolase activity, hydrolyzing O-glycosyl compounds"/>
    <property type="evidence" value="ECO:0007669"/>
    <property type="project" value="InterPro"/>
</dbReference>
<dbReference type="OrthoDB" id="192832at2759"/>
<dbReference type="PROSITE" id="PS51762">
    <property type="entry name" value="GH16_2"/>
    <property type="match status" value="1"/>
</dbReference>
<dbReference type="Pfam" id="PF26113">
    <property type="entry name" value="GH16_XgeA"/>
    <property type="match status" value="1"/>
</dbReference>
<dbReference type="InterPro" id="IPR013320">
    <property type="entry name" value="ConA-like_dom_sf"/>
</dbReference>